<evidence type="ECO:0000313" key="1">
    <source>
        <dbReference type="EMBL" id="PVZ11657.1"/>
    </source>
</evidence>
<comment type="caution">
    <text evidence="1">The sequence shown here is derived from an EMBL/GenBank/DDBJ whole genome shotgun (WGS) entry which is preliminary data.</text>
</comment>
<protein>
    <submittedName>
        <fullName evidence="1">Uncharacterized protein</fullName>
    </submittedName>
</protein>
<dbReference type="AlphaFoldDB" id="A0A2U1FHM2"/>
<sequence length="43" mass="4968">MHLLVECATLNNAQSYGDIIVLLQLYIYIEDDCILLQVEKIDK</sequence>
<reference evidence="1 2" key="1">
    <citation type="submission" date="2018-04" db="EMBL/GenBank/DDBJ databases">
        <title>Genomic Encyclopedia of Type Strains, Phase IV (KMG-IV): sequencing the most valuable type-strain genomes for metagenomic binning, comparative biology and taxonomic classification.</title>
        <authorList>
            <person name="Goeker M."/>
        </authorList>
    </citation>
    <scope>NUCLEOTIDE SEQUENCE [LARGE SCALE GENOMIC DNA]</scope>
    <source>
        <strain evidence="1 2">DSM 28520</strain>
    </source>
</reference>
<gene>
    <name evidence="1" type="ORF">C7382_106121</name>
</gene>
<accession>A0A2U1FHM2</accession>
<name>A0A2U1FHM2_9PORP</name>
<dbReference type="EMBL" id="QEKY01000006">
    <property type="protein sequence ID" value="PVZ11657.1"/>
    <property type="molecule type" value="Genomic_DNA"/>
</dbReference>
<evidence type="ECO:0000313" key="2">
    <source>
        <dbReference type="Proteomes" id="UP000245462"/>
    </source>
</evidence>
<dbReference type="Proteomes" id="UP000245462">
    <property type="component" value="Unassembled WGS sequence"/>
</dbReference>
<proteinExistence type="predicted"/>
<organism evidence="1 2">
    <name type="scientific">Porphyromonas loveana</name>
    <dbReference type="NCBI Taxonomy" id="1884669"/>
    <lineage>
        <taxon>Bacteria</taxon>
        <taxon>Pseudomonadati</taxon>
        <taxon>Bacteroidota</taxon>
        <taxon>Bacteroidia</taxon>
        <taxon>Bacteroidales</taxon>
        <taxon>Porphyromonadaceae</taxon>
        <taxon>Porphyromonas</taxon>
    </lineage>
</organism>
<keyword evidence="2" id="KW-1185">Reference proteome</keyword>